<gene>
    <name evidence="2" type="ORF">DGAL_LOCUS11918</name>
</gene>
<keyword evidence="1" id="KW-0812">Transmembrane</keyword>
<evidence type="ECO:0000313" key="2">
    <source>
        <dbReference type="EMBL" id="CAH0108526.1"/>
    </source>
</evidence>
<dbReference type="EMBL" id="CAKKLH010000285">
    <property type="protein sequence ID" value="CAH0108526.1"/>
    <property type="molecule type" value="Genomic_DNA"/>
</dbReference>
<dbReference type="AlphaFoldDB" id="A0A8J2RRV3"/>
<comment type="caution">
    <text evidence="2">The sequence shown here is derived from an EMBL/GenBank/DDBJ whole genome shotgun (WGS) entry which is preliminary data.</text>
</comment>
<accession>A0A8J2RRV3</accession>
<protein>
    <submittedName>
        <fullName evidence="2">Uncharacterized protein</fullName>
    </submittedName>
</protein>
<feature type="transmembrane region" description="Helical" evidence="1">
    <location>
        <begin position="61"/>
        <end position="83"/>
    </location>
</feature>
<sequence>MSFVNSGCTYDHNGCRVRYFWRVSNLAELCWKNTQGYSHSAHLTAFDHKGPSKEEMDGTSFVLTLAGYVATPICLVQAALVLLREADKLPSELPSHLVYPSFDHY</sequence>
<organism evidence="2 3">
    <name type="scientific">Daphnia galeata</name>
    <dbReference type="NCBI Taxonomy" id="27404"/>
    <lineage>
        <taxon>Eukaryota</taxon>
        <taxon>Metazoa</taxon>
        <taxon>Ecdysozoa</taxon>
        <taxon>Arthropoda</taxon>
        <taxon>Crustacea</taxon>
        <taxon>Branchiopoda</taxon>
        <taxon>Diplostraca</taxon>
        <taxon>Cladocera</taxon>
        <taxon>Anomopoda</taxon>
        <taxon>Daphniidae</taxon>
        <taxon>Daphnia</taxon>
    </lineage>
</organism>
<proteinExistence type="predicted"/>
<keyword evidence="1" id="KW-1133">Transmembrane helix</keyword>
<name>A0A8J2RRV3_9CRUS</name>
<keyword evidence="1" id="KW-0472">Membrane</keyword>
<evidence type="ECO:0000256" key="1">
    <source>
        <dbReference type="SAM" id="Phobius"/>
    </source>
</evidence>
<evidence type="ECO:0000313" key="3">
    <source>
        <dbReference type="Proteomes" id="UP000789390"/>
    </source>
</evidence>
<reference evidence="2" key="1">
    <citation type="submission" date="2021-11" db="EMBL/GenBank/DDBJ databases">
        <authorList>
            <person name="Schell T."/>
        </authorList>
    </citation>
    <scope>NUCLEOTIDE SEQUENCE</scope>
    <source>
        <strain evidence="2">M5</strain>
    </source>
</reference>
<dbReference type="OrthoDB" id="10268090at2759"/>
<keyword evidence="3" id="KW-1185">Reference proteome</keyword>
<dbReference type="Proteomes" id="UP000789390">
    <property type="component" value="Unassembled WGS sequence"/>
</dbReference>